<dbReference type="EMBL" id="CP033896">
    <property type="protein sequence ID" value="AZA14529.1"/>
    <property type="molecule type" value="Genomic_DNA"/>
</dbReference>
<dbReference type="InterPro" id="IPR029044">
    <property type="entry name" value="Nucleotide-diphossugar_trans"/>
</dbReference>
<sequence>MERLCLEDWCCPVFRRHPVGHCPDTAVRRLCLDSIMTAHPSTFPDTWLIIPCYNEGTVIGDVVAHARSVFPNIVVVDDGSADGSGQIAHRAGAHLVQHPVNLGQGAAIQTGIEYARRQPGAQYFCTFDADGQHQCADVVAMRAALIERGLDIIVGTRFGDHHREVDEVPWLKKLVLKTVVAFSPKTRRLGLTDAHNGLRVLNRTVADAINIRMNGMSHASEIISLIDAHGWRVGEHPVTILYTEYSKSKGQSLINGVNILADGIVARRL</sequence>
<dbReference type="Pfam" id="PF00535">
    <property type="entry name" value="Glycos_transf_2"/>
    <property type="match status" value="1"/>
</dbReference>
<evidence type="ECO:0000259" key="2">
    <source>
        <dbReference type="Pfam" id="PF00535"/>
    </source>
</evidence>
<name>A0A3G6J9E6_9CORY</name>
<dbReference type="KEGG" id="ccho:CCHOA_10750"/>
<dbReference type="Proteomes" id="UP000269019">
    <property type="component" value="Chromosome"/>
</dbReference>
<dbReference type="EC" id="2.4.1.54" evidence="3"/>
<proteinExistence type="inferred from homology"/>
<evidence type="ECO:0000313" key="3">
    <source>
        <dbReference type="EMBL" id="AZA14529.1"/>
    </source>
</evidence>
<keyword evidence="3" id="KW-0328">Glycosyltransferase</keyword>
<protein>
    <submittedName>
        <fullName evidence="3">Undecaprenyl-phosphate mannosyltransferase</fullName>
        <ecNumber evidence="3">2.4.1.54</ecNumber>
    </submittedName>
</protein>
<accession>A0A3G6J9E6</accession>
<evidence type="ECO:0000313" key="4">
    <source>
        <dbReference type="Proteomes" id="UP000269019"/>
    </source>
</evidence>
<dbReference type="PANTHER" id="PTHR48090">
    <property type="entry name" value="UNDECAPRENYL-PHOSPHATE 4-DEOXY-4-FORMAMIDO-L-ARABINOSE TRANSFERASE-RELATED"/>
    <property type="match status" value="1"/>
</dbReference>
<comment type="similarity">
    <text evidence="1">Belongs to the glycosyltransferase 2 family.</text>
</comment>
<dbReference type="InterPro" id="IPR050256">
    <property type="entry name" value="Glycosyltransferase_2"/>
</dbReference>
<dbReference type="GO" id="GO:0047267">
    <property type="term" value="F:undecaprenyl-phosphate mannosyltransferase activity"/>
    <property type="evidence" value="ECO:0007669"/>
    <property type="project" value="UniProtKB-EC"/>
</dbReference>
<evidence type="ECO:0000256" key="1">
    <source>
        <dbReference type="ARBA" id="ARBA00006739"/>
    </source>
</evidence>
<dbReference type="AlphaFoldDB" id="A0A3G6J9E6"/>
<dbReference type="CDD" id="cd04179">
    <property type="entry name" value="DPM_DPG-synthase_like"/>
    <property type="match status" value="1"/>
</dbReference>
<reference evidence="3 4" key="1">
    <citation type="submission" date="2018-11" db="EMBL/GenBank/DDBJ databases">
        <authorList>
            <person name="Kleinhagauer T."/>
            <person name="Glaeser S.P."/>
            <person name="Spergser J."/>
            <person name="Ruckert C."/>
            <person name="Kaempfer P."/>
            <person name="Busse H.-J."/>
        </authorList>
    </citation>
    <scope>NUCLEOTIDE SEQUENCE [LARGE SCALE GENOMIC DNA]</scope>
    <source>
        <strain evidence="3 4">200CH</strain>
    </source>
</reference>
<organism evidence="3 4">
    <name type="scientific">Corynebacterium choanae</name>
    <dbReference type="NCBI Taxonomy" id="1862358"/>
    <lineage>
        <taxon>Bacteria</taxon>
        <taxon>Bacillati</taxon>
        <taxon>Actinomycetota</taxon>
        <taxon>Actinomycetes</taxon>
        <taxon>Mycobacteriales</taxon>
        <taxon>Corynebacteriaceae</taxon>
        <taxon>Corynebacterium</taxon>
    </lineage>
</organism>
<keyword evidence="3" id="KW-0808">Transferase</keyword>
<dbReference type="PANTHER" id="PTHR48090:SF7">
    <property type="entry name" value="RFBJ PROTEIN"/>
    <property type="match status" value="1"/>
</dbReference>
<gene>
    <name evidence="3" type="ORF">CCHOA_10750</name>
</gene>
<dbReference type="Gene3D" id="3.90.550.10">
    <property type="entry name" value="Spore Coat Polysaccharide Biosynthesis Protein SpsA, Chain A"/>
    <property type="match status" value="1"/>
</dbReference>
<keyword evidence="4" id="KW-1185">Reference proteome</keyword>
<feature type="domain" description="Glycosyltransferase 2-like" evidence="2">
    <location>
        <begin position="48"/>
        <end position="160"/>
    </location>
</feature>
<dbReference type="SUPFAM" id="SSF53448">
    <property type="entry name" value="Nucleotide-diphospho-sugar transferases"/>
    <property type="match status" value="1"/>
</dbReference>
<dbReference type="InterPro" id="IPR001173">
    <property type="entry name" value="Glyco_trans_2-like"/>
</dbReference>